<dbReference type="SMART" id="SM00843">
    <property type="entry name" value="Ftsk_gamma"/>
    <property type="match status" value="1"/>
</dbReference>
<name>A0A2W5XFQ5_9CAUL</name>
<evidence type="ECO:0000313" key="3">
    <source>
        <dbReference type="Proteomes" id="UP000249393"/>
    </source>
</evidence>
<dbReference type="AlphaFoldDB" id="A0A2W5XFQ5"/>
<dbReference type="InterPro" id="IPR036388">
    <property type="entry name" value="WH-like_DNA-bd_sf"/>
</dbReference>
<feature type="domain" description="FtsK gamma" evidence="1">
    <location>
        <begin position="56"/>
        <end position="121"/>
    </location>
</feature>
<dbReference type="PANTHER" id="PTHR22683:SF41">
    <property type="entry name" value="DNA TRANSLOCASE FTSK"/>
    <property type="match status" value="1"/>
</dbReference>
<accession>A0A2W5XFQ5</accession>
<evidence type="ECO:0000259" key="1">
    <source>
        <dbReference type="SMART" id="SM00843"/>
    </source>
</evidence>
<sequence length="123" mass="13250">MIELYESALGELPLFEAATPDTGLGIASITLTMEGGKSVTGTPDQLGAAELMVRGMSEDQALYDQAVTIVRRDRKASTSYIQRRLQIGYNRAALIMEQMEKAGVIGPPDHAGKREILIQAEAA</sequence>
<dbReference type="InterPro" id="IPR018541">
    <property type="entry name" value="Ftsk_gamma"/>
</dbReference>
<dbReference type="InterPro" id="IPR036390">
    <property type="entry name" value="WH_DNA-bd_sf"/>
</dbReference>
<reference evidence="2 3" key="1">
    <citation type="submission" date="2017-08" db="EMBL/GenBank/DDBJ databases">
        <title>Infants hospitalized years apart are colonized by the same room-sourced microbial strains.</title>
        <authorList>
            <person name="Brooks B."/>
            <person name="Olm M.R."/>
            <person name="Firek B.A."/>
            <person name="Baker R."/>
            <person name="Thomas B.C."/>
            <person name="Morowitz M.J."/>
            <person name="Banfield J.F."/>
        </authorList>
    </citation>
    <scope>NUCLEOTIDE SEQUENCE [LARGE SCALE GENOMIC DNA]</scope>
    <source>
        <strain evidence="2">S2_003_000_R2_4</strain>
    </source>
</reference>
<protein>
    <recommendedName>
        <fullName evidence="1">FtsK gamma domain-containing protein</fullName>
    </recommendedName>
</protein>
<evidence type="ECO:0000313" key="2">
    <source>
        <dbReference type="EMBL" id="PZR36561.1"/>
    </source>
</evidence>
<dbReference type="Gene3D" id="1.10.10.10">
    <property type="entry name" value="Winged helix-like DNA-binding domain superfamily/Winged helix DNA-binding domain"/>
    <property type="match status" value="1"/>
</dbReference>
<dbReference type="EMBL" id="QFQZ01000006">
    <property type="protein sequence ID" value="PZR36561.1"/>
    <property type="molecule type" value="Genomic_DNA"/>
</dbReference>
<proteinExistence type="predicted"/>
<gene>
    <name evidence="2" type="ORF">DI526_03270</name>
</gene>
<dbReference type="Proteomes" id="UP000249393">
    <property type="component" value="Unassembled WGS sequence"/>
</dbReference>
<comment type="caution">
    <text evidence="2">The sequence shown here is derived from an EMBL/GenBank/DDBJ whole genome shotgun (WGS) entry which is preliminary data.</text>
</comment>
<dbReference type="PANTHER" id="PTHR22683">
    <property type="entry name" value="SPORULATION PROTEIN RELATED"/>
    <property type="match status" value="1"/>
</dbReference>
<organism evidence="2 3">
    <name type="scientific">Caulobacter segnis</name>
    <dbReference type="NCBI Taxonomy" id="88688"/>
    <lineage>
        <taxon>Bacteria</taxon>
        <taxon>Pseudomonadati</taxon>
        <taxon>Pseudomonadota</taxon>
        <taxon>Alphaproteobacteria</taxon>
        <taxon>Caulobacterales</taxon>
        <taxon>Caulobacteraceae</taxon>
        <taxon>Caulobacter</taxon>
    </lineage>
</organism>
<dbReference type="Pfam" id="PF09397">
    <property type="entry name" value="FtsK_gamma"/>
    <property type="match status" value="1"/>
</dbReference>
<dbReference type="InterPro" id="IPR050206">
    <property type="entry name" value="FtsK/SpoIIIE/SftA"/>
</dbReference>
<dbReference type="SUPFAM" id="SSF46785">
    <property type="entry name" value="Winged helix' DNA-binding domain"/>
    <property type="match status" value="1"/>
</dbReference>